<dbReference type="Pfam" id="PF06413">
    <property type="entry name" value="Neugrin"/>
    <property type="match status" value="1"/>
</dbReference>
<feature type="region of interest" description="Disordered" evidence="1">
    <location>
        <begin position="291"/>
        <end position="322"/>
    </location>
</feature>
<dbReference type="EMBL" id="GAKP01014446">
    <property type="protein sequence ID" value="JAC44506.1"/>
    <property type="molecule type" value="Transcribed_RNA"/>
</dbReference>
<dbReference type="EMBL" id="GAKP01014444">
    <property type="protein sequence ID" value="JAC44508.1"/>
    <property type="molecule type" value="Transcribed_RNA"/>
</dbReference>
<name>A0A034VSG6_BACDO</name>
<dbReference type="GO" id="GO:0005634">
    <property type="term" value="C:nucleus"/>
    <property type="evidence" value="ECO:0007669"/>
    <property type="project" value="TreeGrafter"/>
</dbReference>
<protein>
    <submittedName>
        <fullName evidence="2">Neugrin</fullName>
    </submittedName>
</protein>
<dbReference type="InterPro" id="IPR010487">
    <property type="entry name" value="NGRN/Rrg9"/>
</dbReference>
<dbReference type="OrthoDB" id="6415470at2759"/>
<dbReference type="EMBL" id="GAKP01014448">
    <property type="protein sequence ID" value="JAC44504.1"/>
    <property type="molecule type" value="Transcribed_RNA"/>
</dbReference>
<evidence type="ECO:0000256" key="1">
    <source>
        <dbReference type="SAM" id="MobiDB-lite"/>
    </source>
</evidence>
<organism evidence="2">
    <name type="scientific">Bactrocera dorsalis</name>
    <name type="common">Oriental fruit fly</name>
    <name type="synonym">Dacus dorsalis</name>
    <dbReference type="NCBI Taxonomy" id="27457"/>
    <lineage>
        <taxon>Eukaryota</taxon>
        <taxon>Metazoa</taxon>
        <taxon>Ecdysozoa</taxon>
        <taxon>Arthropoda</taxon>
        <taxon>Hexapoda</taxon>
        <taxon>Insecta</taxon>
        <taxon>Pterygota</taxon>
        <taxon>Neoptera</taxon>
        <taxon>Endopterygota</taxon>
        <taxon>Diptera</taxon>
        <taxon>Brachycera</taxon>
        <taxon>Muscomorpha</taxon>
        <taxon>Tephritoidea</taxon>
        <taxon>Tephritidae</taxon>
        <taxon>Bactrocera</taxon>
        <taxon>Bactrocera</taxon>
    </lineage>
</organism>
<proteinExistence type="predicted"/>
<evidence type="ECO:0000313" key="2">
    <source>
        <dbReference type="EMBL" id="JAC44508.1"/>
    </source>
</evidence>
<gene>
    <name evidence="2" type="primary">NGRN</name>
</gene>
<dbReference type="AlphaFoldDB" id="A0A034VSG6"/>
<dbReference type="PANTHER" id="PTHR13475">
    <property type="entry name" value="NEUGRIN"/>
    <property type="match status" value="1"/>
</dbReference>
<dbReference type="KEGG" id="bdr:105229605"/>
<reference evidence="2" key="1">
    <citation type="journal article" date="2014" name="BMC Genomics">
        <title>Characterizing the developmental transcriptome of the oriental fruit fly, Bactrocera dorsalis (Diptera: Tephritidae) through comparative genomic analysis with Drosophila melanogaster utilizing modENCODE datasets.</title>
        <authorList>
            <person name="Geib S.M."/>
            <person name="Calla B."/>
            <person name="Hall B."/>
            <person name="Hou S."/>
            <person name="Manoukis N.C."/>
        </authorList>
    </citation>
    <scope>NUCLEOTIDE SEQUENCE</scope>
    <source>
        <strain evidence="2">Punador</strain>
    </source>
</reference>
<dbReference type="EMBL" id="GAKP01014442">
    <property type="protein sequence ID" value="JAC44510.1"/>
    <property type="molecule type" value="Transcribed_RNA"/>
</dbReference>
<accession>A0A034VSG6</accession>
<dbReference type="EMBL" id="GAKP01014440">
    <property type="protein sequence ID" value="JAC44512.1"/>
    <property type="molecule type" value="Transcribed_RNA"/>
</dbReference>
<sequence length="395" mass="45841">MLPKNQIRQLHLAIACMARGVGRRSNPGIGHQLSSMESVDEHLEQDPEGFGDLESDFMTTNHMHREYEREMIQQRERIRHIMVKQKYFRETKLPNLLTYAEKEQMRTLHSRDPEEWTADRLAESFPATPEVVKKIITAKWQARSEHRIRKHDEVVIQNWEKFRSDPQLLKLPPDFQAHLQKFATRRTEDLLAVSRGLPPKPALSRPTKQEFLSIITSCDKYAEKEDAPEITSGNSRTMEKVPKATSAEEETYLLQKVYDKRRMRLQELKKFKLSPTELSVCSSELANNENQTVNQETIEQQSTSKLHNPSGTGIISKSPNNNPFADNNAIEKYECNEIVISTEDQKRFEITHVKDHIHIPRKVWRKGGTYRVEDAYYDDDGELLYRVPGMSGKNG</sequence>
<dbReference type="PANTHER" id="PTHR13475:SF3">
    <property type="entry name" value="NEUGRIN"/>
    <property type="match status" value="1"/>
</dbReference>